<dbReference type="InterPro" id="IPR050172">
    <property type="entry name" value="SsuD_RutA_monooxygenase"/>
</dbReference>
<protein>
    <submittedName>
        <fullName evidence="6">TIGR03619 family F420-dependent LLM class oxidoreductase</fullName>
    </submittedName>
</protein>
<dbReference type="PANTHER" id="PTHR42847">
    <property type="entry name" value="ALKANESULFONATE MONOOXYGENASE"/>
    <property type="match status" value="1"/>
</dbReference>
<comment type="caution">
    <text evidence="6">The sequence shown here is derived from an EMBL/GenBank/DDBJ whole genome shotgun (WGS) entry which is preliminary data.</text>
</comment>
<dbReference type="GO" id="GO:0008726">
    <property type="term" value="F:alkanesulfonate monooxygenase activity"/>
    <property type="evidence" value="ECO:0007669"/>
    <property type="project" value="TreeGrafter"/>
</dbReference>
<dbReference type="AlphaFoldDB" id="A0A3D1JEV1"/>
<gene>
    <name evidence="6" type="ORF">DEQ80_04500</name>
</gene>
<organism evidence="6 7">
    <name type="scientific">Anaerolinea thermolimosa</name>
    <dbReference type="NCBI Taxonomy" id="229919"/>
    <lineage>
        <taxon>Bacteria</taxon>
        <taxon>Bacillati</taxon>
        <taxon>Chloroflexota</taxon>
        <taxon>Anaerolineae</taxon>
        <taxon>Anaerolineales</taxon>
        <taxon>Anaerolineaceae</taxon>
        <taxon>Anaerolinea</taxon>
    </lineage>
</organism>
<evidence type="ECO:0000256" key="3">
    <source>
        <dbReference type="ARBA" id="ARBA00023002"/>
    </source>
</evidence>
<dbReference type="Proteomes" id="UP000264141">
    <property type="component" value="Unassembled WGS sequence"/>
</dbReference>
<evidence type="ECO:0000313" key="6">
    <source>
        <dbReference type="EMBL" id="HCE17099.1"/>
    </source>
</evidence>
<evidence type="ECO:0000256" key="1">
    <source>
        <dbReference type="ARBA" id="ARBA00022630"/>
    </source>
</evidence>
<dbReference type="InterPro" id="IPR036661">
    <property type="entry name" value="Luciferase-like_sf"/>
</dbReference>
<proteinExistence type="predicted"/>
<keyword evidence="2" id="KW-0288">FMN</keyword>
<dbReference type="NCBIfam" id="TIGR03619">
    <property type="entry name" value="F420_Rv2161c"/>
    <property type="match status" value="1"/>
</dbReference>
<dbReference type="Pfam" id="PF00296">
    <property type="entry name" value="Bac_luciferase"/>
    <property type="match status" value="1"/>
</dbReference>
<accession>A0A3D1JEV1</accession>
<dbReference type="SUPFAM" id="SSF51679">
    <property type="entry name" value="Bacterial luciferase-like"/>
    <property type="match status" value="1"/>
</dbReference>
<evidence type="ECO:0000256" key="2">
    <source>
        <dbReference type="ARBA" id="ARBA00022643"/>
    </source>
</evidence>
<dbReference type="GO" id="GO:0046306">
    <property type="term" value="P:alkanesulfonate catabolic process"/>
    <property type="evidence" value="ECO:0007669"/>
    <property type="project" value="TreeGrafter"/>
</dbReference>
<sequence length="292" mass="32327">MRVGVIFPQFEFGNDPAAIRDYAQTAEALGYTHIGADDHVIGPNPQRPGGWNGWVTFRTPFHEPFVLFSFMASITRHIEFETCVLLLPQRQTVLVAKQAATLDVLSAGRLRLGVGIGWNIIEYLALGADFHTRGRRVDEQITLLRQLWTQPLVTFESPHHTIPDAGINPLPVQRPIPIWIGGQSEAAIRRAARLGDGWMPLYPNAEEARPGLELLDRYLAEAGRSRDNFGLEARIPFGEGNPTTWEHLIEGWQKAGTTHLSLLTTSCGFTSPQEHLNALRHFASAIGLSATG</sequence>
<keyword evidence="4" id="KW-0503">Monooxygenase</keyword>
<feature type="domain" description="Luciferase-like" evidence="5">
    <location>
        <begin position="14"/>
        <end position="231"/>
    </location>
</feature>
<dbReference type="OrthoDB" id="9781803at2"/>
<dbReference type="STRING" id="229919.GCA_001050195_02915"/>
<dbReference type="InterPro" id="IPR019921">
    <property type="entry name" value="Lucif-like_OxRdtase_Rv2161c"/>
</dbReference>
<dbReference type="CDD" id="cd00347">
    <property type="entry name" value="Flavin_utilizing_monoxygenases"/>
    <property type="match status" value="1"/>
</dbReference>
<keyword evidence="1" id="KW-0285">Flavoprotein</keyword>
<evidence type="ECO:0000259" key="5">
    <source>
        <dbReference type="Pfam" id="PF00296"/>
    </source>
</evidence>
<reference evidence="6 7" key="1">
    <citation type="journal article" date="2018" name="Nat. Biotechnol.">
        <title>A standardized bacterial taxonomy based on genome phylogeny substantially revises the tree of life.</title>
        <authorList>
            <person name="Parks D.H."/>
            <person name="Chuvochina M."/>
            <person name="Waite D.W."/>
            <person name="Rinke C."/>
            <person name="Skarshewski A."/>
            <person name="Chaumeil P.A."/>
            <person name="Hugenholtz P."/>
        </authorList>
    </citation>
    <scope>NUCLEOTIDE SEQUENCE [LARGE SCALE GENOMIC DNA]</scope>
    <source>
        <strain evidence="6">UBA8781</strain>
    </source>
</reference>
<dbReference type="EMBL" id="DPBP01000020">
    <property type="protein sequence ID" value="HCE17099.1"/>
    <property type="molecule type" value="Genomic_DNA"/>
</dbReference>
<evidence type="ECO:0000256" key="4">
    <source>
        <dbReference type="ARBA" id="ARBA00023033"/>
    </source>
</evidence>
<name>A0A3D1JEV1_9CHLR</name>
<dbReference type="Gene3D" id="3.20.20.30">
    <property type="entry name" value="Luciferase-like domain"/>
    <property type="match status" value="1"/>
</dbReference>
<keyword evidence="3" id="KW-0560">Oxidoreductase</keyword>
<dbReference type="InterPro" id="IPR011251">
    <property type="entry name" value="Luciferase-like_dom"/>
</dbReference>
<evidence type="ECO:0000313" key="7">
    <source>
        <dbReference type="Proteomes" id="UP000264141"/>
    </source>
</evidence>
<dbReference type="PANTHER" id="PTHR42847:SF4">
    <property type="entry name" value="ALKANESULFONATE MONOOXYGENASE-RELATED"/>
    <property type="match status" value="1"/>
</dbReference>